<feature type="compositionally biased region" description="Gly residues" evidence="1">
    <location>
        <begin position="45"/>
        <end position="67"/>
    </location>
</feature>
<name>A0A1H6VRT6_9FLAO</name>
<feature type="region of interest" description="Disordered" evidence="1">
    <location>
        <begin position="45"/>
        <end position="75"/>
    </location>
</feature>
<evidence type="ECO:0000256" key="1">
    <source>
        <dbReference type="SAM" id="MobiDB-lite"/>
    </source>
</evidence>
<evidence type="ECO:0000313" key="3">
    <source>
        <dbReference type="Proteomes" id="UP000199702"/>
    </source>
</evidence>
<sequence>MKKTKLKIENFLSNKLENQIMIVGGGDKGNIDLIDLVDLELGDDSGGGSVSTGGGSGDVDPKGGGGIPPVDMPAL</sequence>
<evidence type="ECO:0000313" key="2">
    <source>
        <dbReference type="EMBL" id="SEJ03360.1"/>
    </source>
</evidence>
<accession>A0A1H6VRT6</accession>
<dbReference type="AlphaFoldDB" id="A0A1H6VRT6"/>
<dbReference type="EMBL" id="FNYA01000005">
    <property type="protein sequence ID" value="SEJ03360.1"/>
    <property type="molecule type" value="Genomic_DNA"/>
</dbReference>
<organism evidence="2 3">
    <name type="scientific">Flavobacterium terrigena</name>
    <dbReference type="NCBI Taxonomy" id="402734"/>
    <lineage>
        <taxon>Bacteria</taxon>
        <taxon>Pseudomonadati</taxon>
        <taxon>Bacteroidota</taxon>
        <taxon>Flavobacteriia</taxon>
        <taxon>Flavobacteriales</taxon>
        <taxon>Flavobacteriaceae</taxon>
        <taxon>Flavobacterium</taxon>
    </lineage>
</organism>
<protein>
    <submittedName>
        <fullName evidence="2">Uncharacterized protein</fullName>
    </submittedName>
</protein>
<keyword evidence="3" id="KW-1185">Reference proteome</keyword>
<gene>
    <name evidence="2" type="ORF">SAMN05660918_2219</name>
</gene>
<dbReference type="Proteomes" id="UP000199702">
    <property type="component" value="Unassembled WGS sequence"/>
</dbReference>
<reference evidence="3" key="1">
    <citation type="submission" date="2016-10" db="EMBL/GenBank/DDBJ databases">
        <authorList>
            <person name="Varghese N."/>
            <person name="Submissions S."/>
        </authorList>
    </citation>
    <scope>NUCLEOTIDE SEQUENCE [LARGE SCALE GENOMIC DNA]</scope>
    <source>
        <strain evidence="3">DSM 17934</strain>
    </source>
</reference>
<proteinExistence type="predicted"/>